<sequence length="242" mass="25771">MTTYADTPAEASEKPTYWRGVRDGAPFLLVVVPFAMLFGVVATEAGLNVFESLFYSVAVIAGAAQFASLSLLQDGAPVFIALASALAVNLRMAMYSASLTPYMGAAPLWQRALAAYLIIDQSYGCAVQAYEQNPAWSIRQRMSYFFGVVSPIIVPWYIATVVGALVGSAIPPALALDFAAPITFIAMVAPMMRSLAHIMACLVAVILSLALAWVPYNGGLILAAIAGMMTGAQVEVMMEKRK</sequence>
<evidence type="ECO:0000256" key="5">
    <source>
        <dbReference type="ARBA" id="ARBA00022692"/>
    </source>
</evidence>
<dbReference type="Proteomes" id="UP000283786">
    <property type="component" value="Chromosome"/>
</dbReference>
<keyword evidence="5" id="KW-0812">Transmembrane</keyword>
<dbReference type="OrthoDB" id="3579489at2"/>
<dbReference type="AlphaFoldDB" id="A0A418SKF1"/>
<evidence type="ECO:0000256" key="1">
    <source>
        <dbReference type="ARBA" id="ARBA00004651"/>
    </source>
</evidence>
<evidence type="ECO:0000313" key="8">
    <source>
        <dbReference type="EMBL" id="QPM90706.1"/>
    </source>
</evidence>
<evidence type="ECO:0000256" key="4">
    <source>
        <dbReference type="ARBA" id="ARBA00022475"/>
    </source>
</evidence>
<dbReference type="InterPro" id="IPR011606">
    <property type="entry name" value="Brnchd-chn_aa_trnsp_permease"/>
</dbReference>
<dbReference type="RefSeq" id="WP_119837912.1">
    <property type="nucleotide sequence ID" value="NZ_CP060436.1"/>
</dbReference>
<keyword evidence="4" id="KW-1003">Cell membrane</keyword>
<evidence type="ECO:0000256" key="7">
    <source>
        <dbReference type="ARBA" id="ARBA00023136"/>
    </source>
</evidence>
<accession>A0A418SKF1</accession>
<name>A0A418SKF1_9RHOB</name>
<protein>
    <submittedName>
        <fullName evidence="8">Inner membrane protein YgaZ</fullName>
    </submittedName>
</protein>
<comment type="subcellular location">
    <subcellularLocation>
        <location evidence="1">Cell membrane</location>
        <topology evidence="1">Multi-pass membrane protein</topology>
    </subcellularLocation>
</comment>
<keyword evidence="9" id="KW-1185">Reference proteome</keyword>
<keyword evidence="3" id="KW-0813">Transport</keyword>
<comment type="similarity">
    <text evidence="2">Belongs to the AzlC family.</text>
</comment>
<dbReference type="KEGG" id="palw:PSAL_019450"/>
<evidence type="ECO:0000313" key="9">
    <source>
        <dbReference type="Proteomes" id="UP000283786"/>
    </source>
</evidence>
<dbReference type="PANTHER" id="PTHR34979:SF1">
    <property type="entry name" value="INNER MEMBRANE PROTEIN YGAZ"/>
    <property type="match status" value="1"/>
</dbReference>
<keyword evidence="7" id="KW-0472">Membrane</keyword>
<evidence type="ECO:0000256" key="2">
    <source>
        <dbReference type="ARBA" id="ARBA00010735"/>
    </source>
</evidence>
<evidence type="ECO:0000256" key="3">
    <source>
        <dbReference type="ARBA" id="ARBA00022448"/>
    </source>
</evidence>
<gene>
    <name evidence="8" type="primary">ygaZ</name>
    <name evidence="8" type="ORF">PSAL_019450</name>
</gene>
<dbReference type="PANTHER" id="PTHR34979">
    <property type="entry name" value="INNER MEMBRANE PROTEIN YGAZ"/>
    <property type="match status" value="1"/>
</dbReference>
<dbReference type="GO" id="GO:0005886">
    <property type="term" value="C:plasma membrane"/>
    <property type="evidence" value="ECO:0007669"/>
    <property type="project" value="UniProtKB-SubCell"/>
</dbReference>
<dbReference type="Pfam" id="PF03591">
    <property type="entry name" value="AzlC"/>
    <property type="match status" value="1"/>
</dbReference>
<reference evidence="8 9" key="1">
    <citation type="submission" date="2020-08" db="EMBL/GenBank/DDBJ databases">
        <title>Genome sequence of Rhodobacteraceae bacterium Lw-13e.</title>
        <authorList>
            <person name="Poehlein A."/>
            <person name="Wolter L."/>
            <person name="Daniel R."/>
            <person name="Brinkhoff T."/>
        </authorList>
    </citation>
    <scope>NUCLEOTIDE SEQUENCE [LARGE SCALE GENOMIC DNA]</scope>
    <source>
        <strain evidence="8 9">Lw-13e</strain>
    </source>
</reference>
<proteinExistence type="inferred from homology"/>
<evidence type="ECO:0000256" key="6">
    <source>
        <dbReference type="ARBA" id="ARBA00022989"/>
    </source>
</evidence>
<organism evidence="8 9">
    <name type="scientific">Pseudooceanicola algae</name>
    <dbReference type="NCBI Taxonomy" id="1537215"/>
    <lineage>
        <taxon>Bacteria</taxon>
        <taxon>Pseudomonadati</taxon>
        <taxon>Pseudomonadota</taxon>
        <taxon>Alphaproteobacteria</taxon>
        <taxon>Rhodobacterales</taxon>
        <taxon>Paracoccaceae</taxon>
        <taxon>Pseudooceanicola</taxon>
    </lineage>
</organism>
<keyword evidence="6" id="KW-1133">Transmembrane helix</keyword>
<dbReference type="GO" id="GO:1903785">
    <property type="term" value="P:L-valine transmembrane transport"/>
    <property type="evidence" value="ECO:0007669"/>
    <property type="project" value="TreeGrafter"/>
</dbReference>
<dbReference type="EMBL" id="CP060436">
    <property type="protein sequence ID" value="QPM90706.1"/>
    <property type="molecule type" value="Genomic_DNA"/>
</dbReference>